<keyword evidence="1" id="KW-1133">Transmembrane helix</keyword>
<organism evidence="2 3">
    <name type="scientific">Neocallimastix californiae</name>
    <dbReference type="NCBI Taxonomy" id="1754190"/>
    <lineage>
        <taxon>Eukaryota</taxon>
        <taxon>Fungi</taxon>
        <taxon>Fungi incertae sedis</taxon>
        <taxon>Chytridiomycota</taxon>
        <taxon>Chytridiomycota incertae sedis</taxon>
        <taxon>Neocallimastigomycetes</taxon>
        <taxon>Neocallimastigales</taxon>
        <taxon>Neocallimastigaceae</taxon>
        <taxon>Neocallimastix</taxon>
    </lineage>
</organism>
<reference evidence="2 3" key="1">
    <citation type="submission" date="2016-08" db="EMBL/GenBank/DDBJ databases">
        <title>A Parts List for Fungal Cellulosomes Revealed by Comparative Genomics.</title>
        <authorList>
            <consortium name="DOE Joint Genome Institute"/>
            <person name="Haitjema C.H."/>
            <person name="Gilmore S.P."/>
            <person name="Henske J.K."/>
            <person name="Solomon K.V."/>
            <person name="De Groot R."/>
            <person name="Kuo A."/>
            <person name="Mondo S.J."/>
            <person name="Salamov A.A."/>
            <person name="Labutti K."/>
            <person name="Zhao Z."/>
            <person name="Chiniquy J."/>
            <person name="Barry K."/>
            <person name="Brewer H.M."/>
            <person name="Purvine S.O."/>
            <person name="Wright A.T."/>
            <person name="Boxma B."/>
            <person name="Van Alen T."/>
            <person name="Hackstein J.H."/>
            <person name="Baker S.E."/>
            <person name="Grigoriev I.V."/>
            <person name="O'Malley M.A."/>
        </authorList>
    </citation>
    <scope>NUCLEOTIDE SEQUENCE [LARGE SCALE GENOMIC DNA]</scope>
    <source>
        <strain evidence="2 3">G1</strain>
    </source>
</reference>
<evidence type="ECO:0000256" key="1">
    <source>
        <dbReference type="SAM" id="Phobius"/>
    </source>
</evidence>
<comment type="caution">
    <text evidence="2">The sequence shown here is derived from an EMBL/GenBank/DDBJ whole genome shotgun (WGS) entry which is preliminary data.</text>
</comment>
<proteinExistence type="predicted"/>
<dbReference type="OrthoDB" id="10567826at2759"/>
<keyword evidence="1" id="KW-0472">Membrane</keyword>
<feature type="transmembrane region" description="Helical" evidence="1">
    <location>
        <begin position="79"/>
        <end position="103"/>
    </location>
</feature>
<feature type="transmembrane region" description="Helical" evidence="1">
    <location>
        <begin position="139"/>
        <end position="159"/>
    </location>
</feature>
<dbReference type="EMBL" id="MCOG01000003">
    <property type="protein sequence ID" value="ORY85919.1"/>
    <property type="molecule type" value="Genomic_DNA"/>
</dbReference>
<feature type="transmembrane region" description="Helical" evidence="1">
    <location>
        <begin position="46"/>
        <end position="67"/>
    </location>
</feature>
<accession>A0A1Y2FPR5</accession>
<sequence>MPEEDPSFSFPSEWDISNSRAKDQYYSCGIYYNDQESFVNHYNKGILFHVICVTLLFFTILCCLLIIRFRNTYEASKYNFSMILLYSYPLFFFVIMGFILRYIKTCFINYMKYRDDVDEKDLGYRLGLLIKEYYTDERLISITLLVIIISLVYITLLILNGGSFTLYPLEKGFCELK</sequence>
<keyword evidence="1" id="KW-0812">Transmembrane</keyword>
<gene>
    <name evidence="2" type="ORF">LY90DRAFT_499033</name>
</gene>
<protein>
    <submittedName>
        <fullName evidence="2">Uncharacterized protein</fullName>
    </submittedName>
</protein>
<dbReference type="AlphaFoldDB" id="A0A1Y2FPR5"/>
<evidence type="ECO:0000313" key="3">
    <source>
        <dbReference type="Proteomes" id="UP000193920"/>
    </source>
</evidence>
<name>A0A1Y2FPR5_9FUNG</name>
<dbReference type="Proteomes" id="UP000193920">
    <property type="component" value="Unassembled WGS sequence"/>
</dbReference>
<evidence type="ECO:0000313" key="2">
    <source>
        <dbReference type="EMBL" id="ORY85919.1"/>
    </source>
</evidence>
<keyword evidence="3" id="KW-1185">Reference proteome</keyword>